<gene>
    <name evidence="2" type="ORF">IAA21_00950</name>
</gene>
<reference evidence="2" key="2">
    <citation type="submission" date="2021-04" db="EMBL/GenBank/DDBJ databases">
        <authorList>
            <person name="Gilroy R."/>
        </authorList>
    </citation>
    <scope>NUCLEOTIDE SEQUENCE</scope>
    <source>
        <strain evidence="2">14324</strain>
    </source>
</reference>
<proteinExistence type="predicted"/>
<comment type="caution">
    <text evidence="2">The sequence shown here is derived from an EMBL/GenBank/DDBJ whole genome shotgun (WGS) entry which is preliminary data.</text>
</comment>
<name>A0A9D2DQ85_9FIRM</name>
<reference evidence="2" key="1">
    <citation type="journal article" date="2021" name="PeerJ">
        <title>Extensive microbial diversity within the chicken gut microbiome revealed by metagenomics and culture.</title>
        <authorList>
            <person name="Gilroy R."/>
            <person name="Ravi A."/>
            <person name="Getino M."/>
            <person name="Pursley I."/>
            <person name="Horton D.L."/>
            <person name="Alikhan N.F."/>
            <person name="Baker D."/>
            <person name="Gharbi K."/>
            <person name="Hall N."/>
            <person name="Watson M."/>
            <person name="Adriaenssens E.M."/>
            <person name="Foster-Nyarko E."/>
            <person name="Jarju S."/>
            <person name="Secka A."/>
            <person name="Antonio M."/>
            <person name="Oren A."/>
            <person name="Chaudhuri R.R."/>
            <person name="La Ragione R."/>
            <person name="Hildebrand F."/>
            <person name="Pallen M.J."/>
        </authorList>
    </citation>
    <scope>NUCLEOTIDE SEQUENCE</scope>
    <source>
        <strain evidence="2">14324</strain>
    </source>
</reference>
<protein>
    <submittedName>
        <fullName evidence="2">LicD family protein</fullName>
    </submittedName>
</protein>
<dbReference type="AlphaFoldDB" id="A0A9D2DQ85"/>
<dbReference type="Pfam" id="PF04991">
    <property type="entry name" value="LicD"/>
    <property type="match status" value="1"/>
</dbReference>
<sequence length="387" mass="46260">MKREQQEVLSLLKEIDMICRKNKIPYYLSPQLTLCAVTGQPFPQNPLCGVVLMKTGDMERFRIAFEERSRDRRALESMKNNKRFPGFYLRYENMDTLCYRLDQGQNFKYPGIGVDILPLRGKIPSRKKHLWNRALEVGWQQSCYLYNKKPGLKRMLCKFPIYFFSLTGRARLGRSLYDKFLRRQDTGSCEEYVLRLNPRETLYYPAEIFKKTSEVSLEGVQLLVPEGKVWYLQRTYGGDYENVPAEEIKPDWAVMTSALVSYEEYFDQIGPQKKLLKARRRQYLKDSVGRRRQRYYNWCWNYAKLCASQRELDAFYQEKKDYIKNLHKNKDYMRLEAVFRPYTRVSQRCLKENEIYASDEELMEIYLDVLEKTGNSELKGQIEQYWS</sequence>
<dbReference type="EMBL" id="DXBU01000014">
    <property type="protein sequence ID" value="HIZ21351.1"/>
    <property type="molecule type" value="Genomic_DNA"/>
</dbReference>
<accession>A0A9D2DQ85</accession>
<dbReference type="Proteomes" id="UP000824041">
    <property type="component" value="Unassembled WGS sequence"/>
</dbReference>
<dbReference type="GO" id="GO:0009100">
    <property type="term" value="P:glycoprotein metabolic process"/>
    <property type="evidence" value="ECO:0007669"/>
    <property type="project" value="UniProtKB-ARBA"/>
</dbReference>
<organism evidence="2 3">
    <name type="scientific">Candidatus Blautia faecigallinarum</name>
    <dbReference type="NCBI Taxonomy" id="2838488"/>
    <lineage>
        <taxon>Bacteria</taxon>
        <taxon>Bacillati</taxon>
        <taxon>Bacillota</taxon>
        <taxon>Clostridia</taxon>
        <taxon>Lachnospirales</taxon>
        <taxon>Lachnospiraceae</taxon>
        <taxon>Blautia</taxon>
    </lineage>
</organism>
<evidence type="ECO:0000313" key="3">
    <source>
        <dbReference type="Proteomes" id="UP000824041"/>
    </source>
</evidence>
<evidence type="ECO:0000313" key="2">
    <source>
        <dbReference type="EMBL" id="HIZ21351.1"/>
    </source>
</evidence>
<feature type="domain" description="LicD/FKTN/FKRP nucleotidyltransferase" evidence="1">
    <location>
        <begin position="52"/>
        <end position="237"/>
    </location>
</feature>
<dbReference type="InterPro" id="IPR007074">
    <property type="entry name" value="LicD/FKTN/FKRP_NTP_transf"/>
</dbReference>
<evidence type="ECO:0000259" key="1">
    <source>
        <dbReference type="Pfam" id="PF04991"/>
    </source>
</evidence>